<feature type="compositionally biased region" description="Low complexity" evidence="1">
    <location>
        <begin position="44"/>
        <end position="60"/>
    </location>
</feature>
<name>A0A193SN12_9PSED</name>
<evidence type="ECO:0000313" key="3">
    <source>
        <dbReference type="Proteomes" id="UP000239025"/>
    </source>
</evidence>
<dbReference type="Proteomes" id="UP000239025">
    <property type="component" value="Chromosome 1"/>
</dbReference>
<keyword evidence="3" id="KW-1185">Reference proteome</keyword>
<feature type="region of interest" description="Disordered" evidence="1">
    <location>
        <begin position="180"/>
        <end position="204"/>
    </location>
</feature>
<evidence type="ECO:0000256" key="1">
    <source>
        <dbReference type="SAM" id="MobiDB-lite"/>
    </source>
</evidence>
<proteinExistence type="predicted"/>
<reference evidence="3" key="1">
    <citation type="submission" date="2017-11" db="EMBL/GenBank/DDBJ databases">
        <authorList>
            <person name="Blom J."/>
        </authorList>
    </citation>
    <scope>NUCLEOTIDE SEQUENCE [LARGE SCALE GENOMIC DNA]</scope>
</reference>
<accession>A0A193SN12</accession>
<gene>
    <name evidence="2" type="primary">hopM2</name>
    <name evidence="2" type="ORF">PL963_01184</name>
</gene>
<protein>
    <submittedName>
        <fullName evidence="2">Effector protein hopM1</fullName>
    </submittedName>
</protein>
<organism evidence="2 3">
    <name type="scientific">Pseudomonas cerasi</name>
    <dbReference type="NCBI Taxonomy" id="1583341"/>
    <lineage>
        <taxon>Bacteria</taxon>
        <taxon>Pseudomonadati</taxon>
        <taxon>Pseudomonadota</taxon>
        <taxon>Gammaproteobacteria</taxon>
        <taxon>Pseudomonadales</taxon>
        <taxon>Pseudomonadaceae</taxon>
        <taxon>Pseudomonas</taxon>
    </lineage>
</organism>
<sequence length="204" mass="21297">MIGTRVGGSGSTEIVQANQPQPAAAVAQAHPHAVSPGSNPPLTASQSAAQAPESSAAGAARLPVAPRHLPTLQKFRAEQPTVQGTSTPTISSNAALLIGSLLQSEKLPFEVMAARLAPERYELKQFHGSDLQQTLGRFAEPGHVPGKAETEQLIKGFAQSLADQLEHFQLMHDATADGFGPGGLRDRNTLGQSGCAGRIRRSGE</sequence>
<dbReference type="EMBL" id="LT963395">
    <property type="protein sequence ID" value="SOS16709.1"/>
    <property type="molecule type" value="Genomic_DNA"/>
</dbReference>
<evidence type="ECO:0000313" key="2">
    <source>
        <dbReference type="EMBL" id="SOS16709.1"/>
    </source>
</evidence>
<feature type="compositionally biased region" description="Low complexity" evidence="1">
    <location>
        <begin position="15"/>
        <end position="34"/>
    </location>
</feature>
<feature type="region of interest" description="Disordered" evidence="1">
    <location>
        <begin position="1"/>
        <end position="63"/>
    </location>
</feature>
<feature type="compositionally biased region" description="Gly residues" evidence="1">
    <location>
        <begin position="1"/>
        <end position="10"/>
    </location>
</feature>
<dbReference type="AlphaFoldDB" id="A0A193SN12"/>